<keyword evidence="1" id="KW-0175">Coiled coil</keyword>
<protein>
    <submittedName>
        <fullName evidence="3">Uncharacterized protein</fullName>
    </submittedName>
</protein>
<feature type="coiled-coil region" evidence="1">
    <location>
        <begin position="245"/>
        <end position="272"/>
    </location>
</feature>
<dbReference type="EMBL" id="HBUF01625705">
    <property type="protein sequence ID" value="CAG6782047.1"/>
    <property type="molecule type" value="Transcribed_RNA"/>
</dbReference>
<proteinExistence type="predicted"/>
<reference evidence="3" key="1">
    <citation type="submission" date="2021-05" db="EMBL/GenBank/DDBJ databases">
        <authorList>
            <person name="Alioto T."/>
            <person name="Alioto T."/>
            <person name="Gomez Garrido J."/>
        </authorList>
    </citation>
    <scope>NUCLEOTIDE SEQUENCE</scope>
</reference>
<evidence type="ECO:0000313" key="3">
    <source>
        <dbReference type="EMBL" id="CAG6782047.1"/>
    </source>
</evidence>
<organism evidence="3">
    <name type="scientific">Cacopsylla melanoneura</name>
    <dbReference type="NCBI Taxonomy" id="428564"/>
    <lineage>
        <taxon>Eukaryota</taxon>
        <taxon>Metazoa</taxon>
        <taxon>Ecdysozoa</taxon>
        <taxon>Arthropoda</taxon>
        <taxon>Hexapoda</taxon>
        <taxon>Insecta</taxon>
        <taxon>Pterygota</taxon>
        <taxon>Neoptera</taxon>
        <taxon>Paraneoptera</taxon>
        <taxon>Hemiptera</taxon>
        <taxon>Sternorrhyncha</taxon>
        <taxon>Psylloidea</taxon>
        <taxon>Psyllidae</taxon>
        <taxon>Psyllinae</taxon>
        <taxon>Cacopsylla</taxon>
    </lineage>
</organism>
<dbReference type="SUPFAM" id="SSF52266">
    <property type="entry name" value="SGNH hydrolase"/>
    <property type="match status" value="1"/>
</dbReference>
<feature type="compositionally biased region" description="Polar residues" evidence="2">
    <location>
        <begin position="187"/>
        <end position="199"/>
    </location>
</feature>
<evidence type="ECO:0000256" key="2">
    <source>
        <dbReference type="SAM" id="MobiDB-lite"/>
    </source>
</evidence>
<evidence type="ECO:0000256" key="1">
    <source>
        <dbReference type="SAM" id="Coils"/>
    </source>
</evidence>
<sequence>MNSTLKFVDRAKSSVSYKNNSFKCTSNQPNSDNILYECVHNNCGANIVLDKKKNKIMSSNLEHMNHSPIPPMKLKLRSNNILHQNNIIDSTKSQNRVASPVPTSKAKIRTNSSRTVKNTQTSVKINKIKKSNVKQTLQSHDASQPSLLPDEVLSSHVDNQALDTNIPTDNITSSNHTDIAGAQSLESISTRDCTQVQKSECSDIQPREMTYTSIQTREMKSSDTQTDNNDREEWEYIRTKLESIIDYKNSEIDSLLNKIELLENNIQSIVQNALTVPIARVEPKIKPQSVPQPKAKIDGKITCHIIGDSHVRGLRDKMSPLLPDDYKVQTFFQPGAGFHEVANTQVNSPSLITPSAIDPVIVLCGTNDVCATPWEIVQNALDKLFAKFYKY</sequence>
<accession>A0A8D9BFU5</accession>
<feature type="region of interest" description="Disordered" evidence="2">
    <location>
        <begin position="187"/>
        <end position="207"/>
    </location>
</feature>
<name>A0A8D9BFU5_9HEMI</name>
<dbReference type="AlphaFoldDB" id="A0A8D9BFU5"/>